<proteinExistence type="predicted"/>
<dbReference type="PANTHER" id="PTHR14289:SF16">
    <property type="entry name" value="POLYMERASE DELTA-INTERACTING PROTEIN 2"/>
    <property type="match status" value="1"/>
</dbReference>
<feature type="domain" description="ApaG" evidence="3">
    <location>
        <begin position="285"/>
        <end position="419"/>
    </location>
</feature>
<comment type="caution">
    <text evidence="4">The sequence shown here is derived from an EMBL/GenBank/DDBJ whole genome shotgun (WGS) entry which is preliminary data.</text>
</comment>
<feature type="signal peptide" evidence="2">
    <location>
        <begin position="1"/>
        <end position="20"/>
    </location>
</feature>
<dbReference type="InterPro" id="IPR036767">
    <property type="entry name" value="ApaG_sf"/>
</dbReference>
<evidence type="ECO:0000259" key="3">
    <source>
        <dbReference type="PROSITE" id="PS51087"/>
    </source>
</evidence>
<evidence type="ECO:0000256" key="1">
    <source>
        <dbReference type="SAM" id="MobiDB-lite"/>
    </source>
</evidence>
<evidence type="ECO:0000313" key="6">
    <source>
        <dbReference type="EMBL" id="CAL4795534.1"/>
    </source>
</evidence>
<dbReference type="Proteomes" id="UP001152797">
    <property type="component" value="Unassembled WGS sequence"/>
</dbReference>
<dbReference type="PANTHER" id="PTHR14289">
    <property type="entry name" value="F-BOX ONLY PROTEIN 3"/>
    <property type="match status" value="1"/>
</dbReference>
<keyword evidence="7" id="KW-1185">Reference proteome</keyword>
<evidence type="ECO:0000313" key="5">
    <source>
        <dbReference type="EMBL" id="CAL1161597.1"/>
    </source>
</evidence>
<dbReference type="AlphaFoldDB" id="A0A9P1DEX9"/>
<accession>A0A9P1DEX9</accession>
<feature type="compositionally biased region" description="Basic and acidic residues" evidence="1">
    <location>
        <begin position="121"/>
        <end position="139"/>
    </location>
</feature>
<dbReference type="OrthoDB" id="441364at2759"/>
<gene>
    <name evidence="4" type="ORF">C1SCF055_LOCUS33682</name>
</gene>
<dbReference type="GO" id="GO:0005634">
    <property type="term" value="C:nucleus"/>
    <property type="evidence" value="ECO:0007669"/>
    <property type="project" value="TreeGrafter"/>
</dbReference>
<evidence type="ECO:0000256" key="2">
    <source>
        <dbReference type="SAM" id="SignalP"/>
    </source>
</evidence>
<evidence type="ECO:0000313" key="7">
    <source>
        <dbReference type="Proteomes" id="UP001152797"/>
    </source>
</evidence>
<dbReference type="GO" id="GO:0042645">
    <property type="term" value="C:mitochondrial nucleoid"/>
    <property type="evidence" value="ECO:0007669"/>
    <property type="project" value="TreeGrafter"/>
</dbReference>
<dbReference type="EMBL" id="CAMXCT020004224">
    <property type="protein sequence ID" value="CAL1161597.1"/>
    <property type="molecule type" value="Genomic_DNA"/>
</dbReference>
<dbReference type="Pfam" id="PF04379">
    <property type="entry name" value="DUF525"/>
    <property type="match status" value="2"/>
</dbReference>
<dbReference type="InterPro" id="IPR007474">
    <property type="entry name" value="ApaG_domain"/>
</dbReference>
<dbReference type="Gene3D" id="2.60.40.1470">
    <property type="entry name" value="ApaG domain"/>
    <property type="match status" value="2"/>
</dbReference>
<dbReference type="PROSITE" id="PS51087">
    <property type="entry name" value="APAG"/>
    <property type="match status" value="2"/>
</dbReference>
<keyword evidence="2" id="KW-0732">Signal</keyword>
<dbReference type="GO" id="GO:0070987">
    <property type="term" value="P:error-free translesion synthesis"/>
    <property type="evidence" value="ECO:0007669"/>
    <property type="project" value="TreeGrafter"/>
</dbReference>
<feature type="domain" description="ApaG" evidence="3">
    <location>
        <begin position="148"/>
        <end position="274"/>
    </location>
</feature>
<reference evidence="5" key="2">
    <citation type="submission" date="2024-04" db="EMBL/GenBank/DDBJ databases">
        <authorList>
            <person name="Chen Y."/>
            <person name="Shah S."/>
            <person name="Dougan E. K."/>
            <person name="Thang M."/>
            <person name="Chan C."/>
        </authorList>
    </citation>
    <scope>NUCLEOTIDE SEQUENCE [LARGE SCALE GENOMIC DNA]</scope>
</reference>
<dbReference type="SUPFAM" id="SSF110069">
    <property type="entry name" value="ApaG-like"/>
    <property type="match status" value="2"/>
</dbReference>
<protein>
    <submittedName>
        <fullName evidence="6">ApaG domain-containing protein</fullName>
    </submittedName>
</protein>
<name>A0A9P1DEX9_9DINO</name>
<reference evidence="4" key="1">
    <citation type="submission" date="2022-10" db="EMBL/GenBank/DDBJ databases">
        <authorList>
            <person name="Chen Y."/>
            <person name="Dougan E. K."/>
            <person name="Chan C."/>
            <person name="Rhodes N."/>
            <person name="Thang M."/>
        </authorList>
    </citation>
    <scope>NUCLEOTIDE SEQUENCE</scope>
</reference>
<sequence length="433" mass="47559">MRGLVCAFAVLLAVLCQVTSIDLYAKGVVIVEELYLQLLQLAGDVSVTVTSSIPGGDALTPSPPSPEPQASITSSIEKADVLKQPLAKNEQEIDAQQRVSARRYAQMKDMKAVEALPLPPDEIRRSMPPLDRHGPEMRCGEFLPTESRLITRNVELHTRSVFQGNFGGSQYVWKYFVTFKNLGEETVQMLTRHWIFVDALGRLAAEVKGPGARGVTPVLPPKGEWTYESGTSLDTPYGSMHGSFQFDLLQGGHGPRSFSARVGRLALSDDGRAKEVPCVDEAKEGMLPLTSVLSVERVILGGRAEFSRKKAGKYYFQYDVQFNNARDSDVDVLSHLWEVVDSKGQRHTVSEGPGVGGAYKHQERPLRAGDAFRVNGEIWSPTRAGNAQGTFRVLIRGEESHEIEARTDFMGLSADKDITHVPNFVSDPNFAGS</sequence>
<feature type="chain" id="PRO_5043271302" evidence="2">
    <location>
        <begin position="21"/>
        <end position="433"/>
    </location>
</feature>
<dbReference type="EMBL" id="CAMXCT010004224">
    <property type="protein sequence ID" value="CAI4008222.1"/>
    <property type="molecule type" value="Genomic_DNA"/>
</dbReference>
<dbReference type="EMBL" id="CAMXCT030004224">
    <property type="protein sequence ID" value="CAL4795534.1"/>
    <property type="molecule type" value="Genomic_DNA"/>
</dbReference>
<evidence type="ECO:0000313" key="4">
    <source>
        <dbReference type="EMBL" id="CAI4008222.1"/>
    </source>
</evidence>
<organism evidence="4">
    <name type="scientific">Cladocopium goreaui</name>
    <dbReference type="NCBI Taxonomy" id="2562237"/>
    <lineage>
        <taxon>Eukaryota</taxon>
        <taxon>Sar</taxon>
        <taxon>Alveolata</taxon>
        <taxon>Dinophyceae</taxon>
        <taxon>Suessiales</taxon>
        <taxon>Symbiodiniaceae</taxon>
        <taxon>Cladocopium</taxon>
    </lineage>
</organism>
<feature type="region of interest" description="Disordered" evidence="1">
    <location>
        <begin position="120"/>
        <end position="139"/>
    </location>
</feature>